<dbReference type="InterPro" id="IPR029044">
    <property type="entry name" value="Nucleotide-diphossugar_trans"/>
</dbReference>
<feature type="repeat" description="TPR" evidence="1">
    <location>
        <begin position="273"/>
        <end position="306"/>
    </location>
</feature>
<dbReference type="PANTHER" id="PTHR43630">
    <property type="entry name" value="POLY-BETA-1,6-N-ACETYL-D-GLUCOSAMINE SYNTHASE"/>
    <property type="match status" value="1"/>
</dbReference>
<organism evidence="3 4">
    <name type="scientific">Clostridium sporogenes</name>
    <dbReference type="NCBI Taxonomy" id="1509"/>
    <lineage>
        <taxon>Bacteria</taxon>
        <taxon>Bacillati</taxon>
        <taxon>Bacillota</taxon>
        <taxon>Clostridia</taxon>
        <taxon>Eubacteriales</taxon>
        <taxon>Clostridiaceae</taxon>
        <taxon>Clostridium</taxon>
    </lineage>
</organism>
<evidence type="ECO:0000256" key="1">
    <source>
        <dbReference type="PROSITE-ProRule" id="PRU00339"/>
    </source>
</evidence>
<dbReference type="SMART" id="SM00028">
    <property type="entry name" value="TPR"/>
    <property type="match status" value="2"/>
</dbReference>
<accession>A0A1L3NHM2</accession>
<dbReference type="Pfam" id="PF00535">
    <property type="entry name" value="Glycos_transf_2"/>
    <property type="match status" value="1"/>
</dbReference>
<dbReference type="Gene3D" id="3.90.550.10">
    <property type="entry name" value="Spore Coat Polysaccharide Biosynthesis Protein SpsA, Chain A"/>
    <property type="match status" value="1"/>
</dbReference>
<feature type="domain" description="Glycosyltransferase 2-like" evidence="2">
    <location>
        <begin position="4"/>
        <end position="103"/>
    </location>
</feature>
<protein>
    <submittedName>
        <fullName evidence="3">TPR repeat family protein</fullName>
    </submittedName>
</protein>
<evidence type="ECO:0000313" key="4">
    <source>
        <dbReference type="Proteomes" id="UP000182204"/>
    </source>
</evidence>
<sequence length="702" mass="83782">MKLSIAMIVKNEERNLERTLIPLKKLQDYIDTEIVIVDTGSTDDTVEIAKRYTNKVYFHHWNNNFAAMRNISINYCTGDWILILDADEVLYDIDELVNLLNNNSLNDFNAVLLKRIEFLKSVEYSVSNGYISPILRLFKKNTIYYEGTIHEQPKFNYPVMESSIRFIHYGYDNNDYEVMEYKFKRNLNLLLGELKDDPDSIYINFQIAVSYTMHNQLKEALEYIEIAYEKGKKDINKYLYVIDKYCFILYNMGNYKALIDKAIEGIKYCNDFLDFYFYLGEAYFNLKQYPSAIEIYSKYLKIHEEFNDTLVMPNNTLAVITRKYKENIIYNLALSYYKNKCFRESLDTMKKIEDSNLIREKIVFLIKIIVEGNLYNEINIVEKYIDKYNYENLLFFVYKEISIENLKELNNIKLHESLYEIFSLVKYFKENNNIDEKIAEDIRKIIDKSQTPYSIYVYYILKYDIYEIKNLINFGKDKIENILINLCITYFDFNGVILQGLKKIRPNNISNILIRTVMEKSLIVASNLPTNERKNIFLNYIADKYLAILKLYNESSIERYCWILPSEERFIIKLKEGVSYKYKDSLKYIQYMKDIINEERIYIDYVKILIEEDCDFVLNNELKTLIPELISSIQLLINNEKYQEAYNTIEEGLSLVKFDFELVLLKYNLMLKFNYEEEALKCLRDIILYGDREKVSKLIKNI</sequence>
<dbReference type="PROSITE" id="PS50005">
    <property type="entry name" value="TPR"/>
    <property type="match status" value="1"/>
</dbReference>
<dbReference type="PANTHER" id="PTHR43630:SF2">
    <property type="entry name" value="GLYCOSYLTRANSFERASE"/>
    <property type="match status" value="1"/>
</dbReference>
<dbReference type="Gene3D" id="1.25.40.10">
    <property type="entry name" value="Tetratricopeptide repeat domain"/>
    <property type="match status" value="1"/>
</dbReference>
<dbReference type="AlphaFoldDB" id="A0A1L3NHM2"/>
<dbReference type="Proteomes" id="UP000182204">
    <property type="component" value="Chromosome"/>
</dbReference>
<dbReference type="EMBL" id="CP013243">
    <property type="protein sequence ID" value="APH15604.1"/>
    <property type="molecule type" value="Genomic_DNA"/>
</dbReference>
<dbReference type="SUPFAM" id="SSF53448">
    <property type="entry name" value="Nucleotide-diphospho-sugar transferases"/>
    <property type="match status" value="1"/>
</dbReference>
<keyword evidence="1" id="KW-0802">TPR repeat</keyword>
<evidence type="ECO:0000259" key="2">
    <source>
        <dbReference type="Pfam" id="PF00535"/>
    </source>
</evidence>
<dbReference type="InterPro" id="IPR019734">
    <property type="entry name" value="TPR_rpt"/>
</dbReference>
<dbReference type="CDD" id="cd02511">
    <property type="entry name" value="Beta4Glucosyltransferase"/>
    <property type="match status" value="1"/>
</dbReference>
<gene>
    <name evidence="3" type="ORF">NPD5_3214</name>
</gene>
<dbReference type="SUPFAM" id="SSF48452">
    <property type="entry name" value="TPR-like"/>
    <property type="match status" value="1"/>
</dbReference>
<dbReference type="InterPro" id="IPR001173">
    <property type="entry name" value="Glyco_trans_2-like"/>
</dbReference>
<evidence type="ECO:0000313" key="3">
    <source>
        <dbReference type="EMBL" id="APH15604.1"/>
    </source>
</evidence>
<proteinExistence type="predicted"/>
<dbReference type="InterPro" id="IPR011990">
    <property type="entry name" value="TPR-like_helical_dom_sf"/>
</dbReference>
<reference evidence="3 4" key="1">
    <citation type="submission" date="2015-11" db="EMBL/GenBank/DDBJ databases">
        <authorList>
            <person name="Hill K.K."/>
            <person name="Shirey T.B."/>
            <person name="Raphael B."/>
            <person name="Daligault H.E."/>
            <person name="Davenport K.W."/>
            <person name="Bruce D.C."/>
            <person name="Foley B.T."/>
            <person name="Johnson S.L."/>
        </authorList>
    </citation>
    <scope>NUCLEOTIDE SEQUENCE [LARGE SCALE GENOMIC DNA]</scope>
    <source>
        <strain evidence="3 4">CDC_1632</strain>
    </source>
</reference>
<name>A0A1L3NHM2_CLOSG</name>
<dbReference type="RefSeq" id="WP_072586563.1">
    <property type="nucleotide sequence ID" value="NZ_CP013243.1"/>
</dbReference>